<comment type="similarity">
    <text evidence="2">Belongs to the cytochrome P450 family.</text>
</comment>
<evidence type="ECO:0000256" key="6">
    <source>
        <dbReference type="ARBA" id="ARBA00023004"/>
    </source>
</evidence>
<dbReference type="EC" id="1.14.13.71" evidence="8"/>
<reference evidence="9" key="1">
    <citation type="journal article" date="2010" name="Nat. Biotechnol.">
        <title>Draft genome sequence of the oilseed species Ricinus communis.</title>
        <authorList>
            <person name="Chan A.P."/>
            <person name="Crabtree J."/>
            <person name="Zhao Q."/>
            <person name="Lorenzi H."/>
            <person name="Orvis J."/>
            <person name="Puiu D."/>
            <person name="Melake-Berhan A."/>
            <person name="Jones K.M."/>
            <person name="Redman J."/>
            <person name="Chen G."/>
            <person name="Cahoon E.B."/>
            <person name="Gedil M."/>
            <person name="Stanke M."/>
            <person name="Haas B.J."/>
            <person name="Wortman J.R."/>
            <person name="Fraser-Liggett C.M."/>
            <person name="Ravel J."/>
            <person name="Rabinowicz P.D."/>
        </authorList>
    </citation>
    <scope>NUCLEOTIDE SEQUENCE [LARGE SCALE GENOMIC DNA]</scope>
    <source>
        <strain evidence="9">cv. Hale</strain>
    </source>
</reference>
<evidence type="ECO:0000313" key="9">
    <source>
        <dbReference type="Proteomes" id="UP000008311"/>
    </source>
</evidence>
<dbReference type="InterPro" id="IPR036396">
    <property type="entry name" value="Cyt_P450_sf"/>
</dbReference>
<evidence type="ECO:0000256" key="7">
    <source>
        <dbReference type="SAM" id="Phobius"/>
    </source>
</evidence>
<evidence type="ECO:0000256" key="4">
    <source>
        <dbReference type="ARBA" id="ARBA00022723"/>
    </source>
</evidence>
<evidence type="ECO:0000256" key="1">
    <source>
        <dbReference type="ARBA" id="ARBA00001971"/>
    </source>
</evidence>
<keyword evidence="9" id="KW-1185">Reference proteome</keyword>
<keyword evidence="4" id="KW-0479">Metal-binding</keyword>
<comment type="cofactor">
    <cofactor evidence="1">
        <name>heme</name>
        <dbReference type="ChEBI" id="CHEBI:30413"/>
    </cofactor>
</comment>
<dbReference type="PANTHER" id="PTHR47950:SF49">
    <property type="entry name" value="CYTOCHROME P450"/>
    <property type="match status" value="1"/>
</dbReference>
<keyword evidence="6" id="KW-0408">Iron</keyword>
<feature type="transmembrane region" description="Helical" evidence="7">
    <location>
        <begin position="15"/>
        <end position="34"/>
    </location>
</feature>
<evidence type="ECO:0000256" key="3">
    <source>
        <dbReference type="ARBA" id="ARBA00022617"/>
    </source>
</evidence>
<evidence type="ECO:0000256" key="2">
    <source>
        <dbReference type="ARBA" id="ARBA00010617"/>
    </source>
</evidence>
<keyword evidence="5 8" id="KW-0560">Oxidoreductase</keyword>
<dbReference type="eggNOG" id="KOG0156">
    <property type="taxonomic scope" value="Eukaryota"/>
</dbReference>
<protein>
    <submittedName>
        <fullName evidence="8">(S)-N-methylcoclaurine 3'-hydroxylase isozyme, putative</fullName>
        <ecNumber evidence="8">1.14.13.71</ecNumber>
    </submittedName>
</protein>
<dbReference type="Pfam" id="PF00067">
    <property type="entry name" value="p450"/>
    <property type="match status" value="1"/>
</dbReference>
<dbReference type="InterPro" id="IPR001128">
    <property type="entry name" value="Cyt_P450"/>
</dbReference>
<dbReference type="AlphaFoldDB" id="B9RHY2"/>
<dbReference type="InParanoid" id="B9RHY2"/>
<dbReference type="Proteomes" id="UP000008311">
    <property type="component" value="Unassembled WGS sequence"/>
</dbReference>
<evidence type="ECO:0000256" key="5">
    <source>
        <dbReference type="ARBA" id="ARBA00023002"/>
    </source>
</evidence>
<dbReference type="Gene3D" id="1.10.630.10">
    <property type="entry name" value="Cytochrome P450"/>
    <property type="match status" value="1"/>
</dbReference>
<evidence type="ECO:0000313" key="8">
    <source>
        <dbReference type="EMBL" id="EEF48754.1"/>
    </source>
</evidence>
<keyword evidence="7" id="KW-1133">Transmembrane helix</keyword>
<proteinExistence type="inferred from homology"/>
<accession>B9RHY2</accession>
<dbReference type="PANTHER" id="PTHR47950">
    <property type="entry name" value="CYTOCHROME P450, FAMILY 76, SUBFAMILY C, POLYPEPTIDE 5-RELATED"/>
    <property type="match status" value="1"/>
</dbReference>
<dbReference type="GO" id="GO:0020037">
    <property type="term" value="F:heme binding"/>
    <property type="evidence" value="ECO:0007669"/>
    <property type="project" value="InterPro"/>
</dbReference>
<name>B9RHY2_RICCO</name>
<organism evidence="8 9">
    <name type="scientific">Ricinus communis</name>
    <name type="common">Castor bean</name>
    <dbReference type="NCBI Taxonomy" id="3988"/>
    <lineage>
        <taxon>Eukaryota</taxon>
        <taxon>Viridiplantae</taxon>
        <taxon>Streptophyta</taxon>
        <taxon>Embryophyta</taxon>
        <taxon>Tracheophyta</taxon>
        <taxon>Spermatophyta</taxon>
        <taxon>Magnoliopsida</taxon>
        <taxon>eudicotyledons</taxon>
        <taxon>Gunneridae</taxon>
        <taxon>Pentapetalae</taxon>
        <taxon>rosids</taxon>
        <taxon>fabids</taxon>
        <taxon>Malpighiales</taxon>
        <taxon>Euphorbiaceae</taxon>
        <taxon>Acalyphoideae</taxon>
        <taxon>Acalypheae</taxon>
        <taxon>Ricinus</taxon>
    </lineage>
</organism>
<dbReference type="SUPFAM" id="SSF48264">
    <property type="entry name" value="Cytochrome P450"/>
    <property type="match status" value="1"/>
</dbReference>
<dbReference type="GO" id="GO:0016712">
    <property type="term" value="F:oxidoreductase activity, acting on paired donors, with incorporation or reduction of molecular oxygen, reduced flavin or flavoprotein as one donor, and incorporation of one atom of oxygen"/>
    <property type="evidence" value="ECO:0000318"/>
    <property type="project" value="GO_Central"/>
</dbReference>
<keyword evidence="7" id="KW-0812">Transmembrane</keyword>
<keyword evidence="7" id="KW-0472">Membrane</keyword>
<dbReference type="EMBL" id="EQ973781">
    <property type="protein sequence ID" value="EEF48754.1"/>
    <property type="molecule type" value="Genomic_DNA"/>
</dbReference>
<gene>
    <name evidence="8" type="ORF">RCOM_1574460</name>
</gene>
<sequence length="318" mass="36214">MDQTAKLLNQFASSFYLLLLLLLPLIFIILKHIVTSLSSKRPRLPPGPRPWPIIGNLHQIGKKLHISVTQFAKVHGPLISLRLGSRVVVVGSSPLAATEILKTHDRLLSARTIPKVLPYKIHFVDRLAIVWASSCNERWKSLRALCRTELFSANAIESQAALREKKMIEMVEYLSSEQGQVVNIGEVVFTSVFNTISNLIFSKDLLSFEDQERGSGLKNATWRLMELTVAPNIADFYPVFAGLDPQGLQKKMLKYMKEMFSAWEIHIKERRETHVHGAPTNDFLDVFLANDFDDDQINWLTFEEEIVLDNQWLQGSFT</sequence>
<keyword evidence="3" id="KW-0349">Heme</keyword>
<dbReference type="GO" id="GO:0005506">
    <property type="term" value="F:iron ion binding"/>
    <property type="evidence" value="ECO:0007669"/>
    <property type="project" value="InterPro"/>
</dbReference>